<feature type="transmembrane region" description="Helical" evidence="8">
    <location>
        <begin position="544"/>
        <end position="563"/>
    </location>
</feature>
<comment type="similarity">
    <text evidence="7">Belongs to the glycosyltransferase 87 family.</text>
</comment>
<evidence type="ECO:0000256" key="7">
    <source>
        <dbReference type="ARBA" id="ARBA00024033"/>
    </source>
</evidence>
<sequence>MNNNNLFFKICLSLLIICFITFIILYTSAGKERVGYLSNFIFDDNHINRTLQLNGFDIEETKKIFTTDDKLDNNAITNYIFTNEAITNYSYGLKMGYYSKIFKHSDLYMVYPNVNKILENNSFIKEIKMDEGGSPFGNLISEKILEYNEKIDNIIYVLAFKLNIDIILIALGSIILISLFIKYADNKIIKNVPLLFVLLLSFTILLFIIFFIKDKGGRQLNIVLGGWDLFADFYNVLRFIARKDPYFDYVLGQAYQSYLPLSYLLIYPFSIIRNYANMSLYDVQVDPVSNMSLVIFMFIAVLLFILFLKKLYSKKDYNYIIPLLLFITTPVIFTIERANIMFHTAAFVVMFLCLYKSEKKYEQIIALICLGIASALKVYPVLLGFLLLQEKRYKDIVIGASITLGLVFLPFFFFNKHSFLENFVQFISNGKLFSELFPIRDGLALFISKFGISITLSKMILFILFIISIIYSFVANEYWKKVLLLIIISIQTPTTAYYSELFMYPVLILFLIKDKFYKIDYIFLILFVLLLMPFQTSIPVSATLGTFLSGSIWLVVLIETILTRTNILIKNIKIV</sequence>
<dbReference type="GO" id="GO:0005886">
    <property type="term" value="C:plasma membrane"/>
    <property type="evidence" value="ECO:0007669"/>
    <property type="project" value="UniProtKB-SubCell"/>
</dbReference>
<name>D5U970_BRAM5</name>
<dbReference type="AlphaFoldDB" id="D5U970"/>
<dbReference type="eggNOG" id="ENOG50337QN">
    <property type="taxonomic scope" value="Bacteria"/>
</dbReference>
<feature type="transmembrane region" description="Helical" evidence="8">
    <location>
        <begin position="193"/>
        <end position="212"/>
    </location>
</feature>
<dbReference type="EMBL" id="CP001959">
    <property type="protein sequence ID" value="ADG71243.1"/>
    <property type="molecule type" value="Genomic_DNA"/>
</dbReference>
<evidence type="ECO:0000256" key="2">
    <source>
        <dbReference type="ARBA" id="ARBA00022475"/>
    </source>
</evidence>
<reference evidence="9 10" key="1">
    <citation type="journal article" date="2010" name="Stand. Genomic Sci.">
        <title>Complete genome sequence of Brachyspira murdochii type strain (56-150).</title>
        <authorList>
            <person name="Pati A."/>
            <person name="Sikorski J."/>
            <person name="Gronow S."/>
            <person name="Munk C."/>
            <person name="Lapidus A."/>
            <person name="Copeland A."/>
            <person name="Glavina Del Tio T."/>
            <person name="Nolan M."/>
            <person name="Lucas S."/>
            <person name="Chen F."/>
            <person name="Tice H."/>
            <person name="Cheng J.F."/>
            <person name="Han C."/>
            <person name="Detter J.C."/>
            <person name="Bruce D."/>
            <person name="Tapia R."/>
            <person name="Goodwin L."/>
            <person name="Pitluck S."/>
            <person name="Liolios K."/>
            <person name="Ivanova N."/>
            <person name="Mavromatis K."/>
            <person name="Mikhailova N."/>
            <person name="Chen A."/>
            <person name="Palaniappan K."/>
            <person name="Land M."/>
            <person name="Hauser L."/>
            <person name="Chang Y.J."/>
            <person name="Jeffries C.D."/>
            <person name="Spring S."/>
            <person name="Rohde M."/>
            <person name="Goker M."/>
            <person name="Bristow J."/>
            <person name="Eisen J.A."/>
            <person name="Markowitz V."/>
            <person name="Hugenholtz P."/>
            <person name="Kyrpides N.C."/>
            <person name="Klenk H.P."/>
        </authorList>
    </citation>
    <scope>NUCLEOTIDE SEQUENCE [LARGE SCALE GENOMIC DNA]</scope>
    <source>
        <strain evidence="10">ATCC 51284 / DSM 12563 / 56-150</strain>
    </source>
</reference>
<dbReference type="Proteomes" id="UP000001915">
    <property type="component" value="Chromosome"/>
</dbReference>
<evidence type="ECO:0000256" key="5">
    <source>
        <dbReference type="ARBA" id="ARBA00022989"/>
    </source>
</evidence>
<dbReference type="GO" id="GO:0016758">
    <property type="term" value="F:hexosyltransferase activity"/>
    <property type="evidence" value="ECO:0007669"/>
    <property type="project" value="InterPro"/>
</dbReference>
<accession>D5U970</accession>
<evidence type="ECO:0000256" key="4">
    <source>
        <dbReference type="ARBA" id="ARBA00022692"/>
    </source>
</evidence>
<feature type="transmembrane region" description="Helical" evidence="8">
    <location>
        <begin position="450"/>
        <end position="475"/>
    </location>
</feature>
<feature type="transmembrane region" description="Helical" evidence="8">
    <location>
        <begin position="6"/>
        <end position="26"/>
    </location>
</feature>
<feature type="transmembrane region" description="Helical" evidence="8">
    <location>
        <begin position="340"/>
        <end position="357"/>
    </location>
</feature>
<feature type="transmembrane region" description="Helical" evidence="8">
    <location>
        <begin position="258"/>
        <end position="276"/>
    </location>
</feature>
<keyword evidence="3" id="KW-0808">Transferase</keyword>
<feature type="transmembrane region" description="Helical" evidence="8">
    <location>
        <begin position="317"/>
        <end position="334"/>
    </location>
</feature>
<dbReference type="HOGENOM" id="CLU_473856_0_0_12"/>
<feature type="transmembrane region" description="Helical" evidence="8">
    <location>
        <begin position="393"/>
        <end position="414"/>
    </location>
</feature>
<evidence type="ECO:0000256" key="8">
    <source>
        <dbReference type="SAM" id="Phobius"/>
    </source>
</evidence>
<dbReference type="OrthoDB" id="309050at2"/>
<organism evidence="9 10">
    <name type="scientific">Brachyspira murdochii (strain ATCC 51284 / DSM 12563 / 56-150)</name>
    <name type="common">Serpulina murdochii</name>
    <dbReference type="NCBI Taxonomy" id="526224"/>
    <lineage>
        <taxon>Bacteria</taxon>
        <taxon>Pseudomonadati</taxon>
        <taxon>Spirochaetota</taxon>
        <taxon>Spirochaetia</taxon>
        <taxon>Brachyspirales</taxon>
        <taxon>Brachyspiraceae</taxon>
        <taxon>Brachyspira</taxon>
    </lineage>
</organism>
<dbReference type="InterPro" id="IPR018584">
    <property type="entry name" value="GT87"/>
</dbReference>
<feature type="transmembrane region" description="Helical" evidence="8">
    <location>
        <begin position="364"/>
        <end position="387"/>
    </location>
</feature>
<comment type="subcellular location">
    <subcellularLocation>
        <location evidence="1">Cell membrane</location>
        <topology evidence="1">Multi-pass membrane protein</topology>
    </subcellularLocation>
</comment>
<keyword evidence="6 8" id="KW-0472">Membrane</keyword>
<feature type="transmembrane region" description="Helical" evidence="8">
    <location>
        <begin position="288"/>
        <end position="308"/>
    </location>
</feature>
<dbReference type="RefSeq" id="WP_013113666.1">
    <property type="nucleotide sequence ID" value="NC_014150.1"/>
</dbReference>
<keyword evidence="2" id="KW-1003">Cell membrane</keyword>
<dbReference type="KEGG" id="brm:Bmur_1148"/>
<gene>
    <name evidence="9" type="ordered locus">Bmur_1148</name>
</gene>
<evidence type="ECO:0000256" key="6">
    <source>
        <dbReference type="ARBA" id="ARBA00023136"/>
    </source>
</evidence>
<dbReference type="Pfam" id="PF09594">
    <property type="entry name" value="GT87"/>
    <property type="match status" value="1"/>
</dbReference>
<keyword evidence="5 8" id="KW-1133">Transmembrane helix</keyword>
<keyword evidence="4 8" id="KW-0812">Transmembrane</keyword>
<feature type="transmembrane region" description="Helical" evidence="8">
    <location>
        <begin position="154"/>
        <end position="181"/>
    </location>
</feature>
<feature type="transmembrane region" description="Helical" evidence="8">
    <location>
        <begin position="519"/>
        <end position="538"/>
    </location>
</feature>
<evidence type="ECO:0000313" key="10">
    <source>
        <dbReference type="Proteomes" id="UP000001915"/>
    </source>
</evidence>
<evidence type="ECO:0000256" key="3">
    <source>
        <dbReference type="ARBA" id="ARBA00022679"/>
    </source>
</evidence>
<evidence type="ECO:0000313" key="9">
    <source>
        <dbReference type="EMBL" id="ADG71243.1"/>
    </source>
</evidence>
<feature type="transmembrane region" description="Helical" evidence="8">
    <location>
        <begin position="495"/>
        <end position="512"/>
    </location>
</feature>
<protein>
    <submittedName>
        <fullName evidence="9">Uncharacterized protein</fullName>
    </submittedName>
</protein>
<proteinExistence type="inferred from homology"/>
<evidence type="ECO:0000256" key="1">
    <source>
        <dbReference type="ARBA" id="ARBA00004651"/>
    </source>
</evidence>